<dbReference type="InterPro" id="IPR000719">
    <property type="entry name" value="Prot_kinase_dom"/>
</dbReference>
<dbReference type="InterPro" id="IPR017441">
    <property type="entry name" value="Protein_kinase_ATP_BS"/>
</dbReference>
<comment type="catalytic activity">
    <reaction evidence="9">
        <text>L-seryl-[protein] + ATP = O-phospho-L-seryl-[protein] + ADP + H(+)</text>
        <dbReference type="Rhea" id="RHEA:17989"/>
        <dbReference type="Rhea" id="RHEA-COMP:9863"/>
        <dbReference type="Rhea" id="RHEA-COMP:11604"/>
        <dbReference type="ChEBI" id="CHEBI:15378"/>
        <dbReference type="ChEBI" id="CHEBI:29999"/>
        <dbReference type="ChEBI" id="CHEBI:30616"/>
        <dbReference type="ChEBI" id="CHEBI:83421"/>
        <dbReference type="ChEBI" id="CHEBI:456216"/>
        <dbReference type="EC" id="2.7.11.1"/>
    </reaction>
</comment>
<organism evidence="13 14">
    <name type="scientific">Microbacterium salsuginis</name>
    <dbReference type="NCBI Taxonomy" id="2722803"/>
    <lineage>
        <taxon>Bacteria</taxon>
        <taxon>Bacillati</taxon>
        <taxon>Actinomycetota</taxon>
        <taxon>Actinomycetes</taxon>
        <taxon>Micrococcales</taxon>
        <taxon>Microbacteriaceae</taxon>
        <taxon>Microbacterium</taxon>
    </lineage>
</organism>
<comment type="caution">
    <text evidence="13">The sequence shown here is derived from an EMBL/GenBank/DDBJ whole genome shotgun (WGS) entry which is preliminary data.</text>
</comment>
<dbReference type="PANTHER" id="PTHR43289:SF6">
    <property type="entry name" value="SERINE_THREONINE-PROTEIN KINASE NEKL-3"/>
    <property type="match status" value="1"/>
</dbReference>
<dbReference type="Pfam" id="PF03793">
    <property type="entry name" value="PASTA"/>
    <property type="match status" value="1"/>
</dbReference>
<feature type="compositionally biased region" description="Polar residues" evidence="11">
    <location>
        <begin position="387"/>
        <end position="397"/>
    </location>
</feature>
<dbReference type="GO" id="GO:0016301">
    <property type="term" value="F:kinase activity"/>
    <property type="evidence" value="ECO:0007669"/>
    <property type="project" value="UniProtKB-KW"/>
</dbReference>
<feature type="region of interest" description="Disordered" evidence="11">
    <location>
        <begin position="543"/>
        <end position="576"/>
    </location>
</feature>
<dbReference type="Gene3D" id="3.30.10.20">
    <property type="match status" value="2"/>
</dbReference>
<dbReference type="InterPro" id="IPR005543">
    <property type="entry name" value="PASTA_dom"/>
</dbReference>
<keyword evidence="2" id="KW-0723">Serine/threonine-protein kinase</keyword>
<keyword evidence="7 10" id="KW-0067">ATP-binding</keyword>
<comment type="catalytic activity">
    <reaction evidence="8">
        <text>L-threonyl-[protein] + ATP = O-phospho-L-threonyl-[protein] + ADP + H(+)</text>
        <dbReference type="Rhea" id="RHEA:46608"/>
        <dbReference type="Rhea" id="RHEA-COMP:11060"/>
        <dbReference type="Rhea" id="RHEA-COMP:11605"/>
        <dbReference type="ChEBI" id="CHEBI:15378"/>
        <dbReference type="ChEBI" id="CHEBI:30013"/>
        <dbReference type="ChEBI" id="CHEBI:30616"/>
        <dbReference type="ChEBI" id="CHEBI:61977"/>
        <dbReference type="ChEBI" id="CHEBI:456216"/>
        <dbReference type="EC" id="2.7.11.1"/>
    </reaction>
</comment>
<dbReference type="PROSITE" id="PS50011">
    <property type="entry name" value="PROTEIN_KINASE_DOM"/>
    <property type="match status" value="1"/>
</dbReference>
<evidence type="ECO:0000256" key="2">
    <source>
        <dbReference type="ARBA" id="ARBA00022527"/>
    </source>
</evidence>
<evidence type="ECO:0000256" key="5">
    <source>
        <dbReference type="ARBA" id="ARBA00022741"/>
    </source>
</evidence>
<dbReference type="Gene3D" id="1.10.510.10">
    <property type="entry name" value="Transferase(Phosphotransferase) domain 1"/>
    <property type="match status" value="1"/>
</dbReference>
<feature type="compositionally biased region" description="Pro residues" evidence="11">
    <location>
        <begin position="552"/>
        <end position="568"/>
    </location>
</feature>
<feature type="binding site" evidence="10">
    <location>
        <position position="44"/>
    </location>
    <ligand>
        <name>ATP</name>
        <dbReference type="ChEBI" id="CHEBI:30616"/>
    </ligand>
</feature>
<dbReference type="CDD" id="cd14014">
    <property type="entry name" value="STKc_PknB_like"/>
    <property type="match status" value="1"/>
</dbReference>
<feature type="region of interest" description="Disordered" evidence="11">
    <location>
        <begin position="387"/>
        <end position="411"/>
    </location>
</feature>
<keyword evidence="5 10" id="KW-0547">Nucleotide-binding</keyword>
<keyword evidence="4" id="KW-0677">Repeat</keyword>
<dbReference type="Gene3D" id="3.30.200.20">
    <property type="entry name" value="Phosphorylase Kinase, domain 1"/>
    <property type="match status" value="1"/>
</dbReference>
<reference evidence="13 14" key="1">
    <citation type="submission" date="2020-04" db="EMBL/GenBank/DDBJ databases">
        <title>CFH 90308 Microbacterium sp.</title>
        <authorList>
            <person name="Nie G."/>
            <person name="Ming H."/>
            <person name="Xia T."/>
        </authorList>
    </citation>
    <scope>NUCLEOTIDE SEQUENCE [LARGE SCALE GENOMIC DNA]</scope>
    <source>
        <strain evidence="13 14">CFH 90308</strain>
    </source>
</reference>
<evidence type="ECO:0000259" key="12">
    <source>
        <dbReference type="PROSITE" id="PS50011"/>
    </source>
</evidence>
<dbReference type="Pfam" id="PF00069">
    <property type="entry name" value="Pkinase"/>
    <property type="match status" value="1"/>
</dbReference>
<name>A0ABX1KCF6_9MICO</name>
<evidence type="ECO:0000256" key="11">
    <source>
        <dbReference type="SAM" id="MobiDB-lite"/>
    </source>
</evidence>
<proteinExistence type="predicted"/>
<dbReference type="PANTHER" id="PTHR43289">
    <property type="entry name" value="MITOGEN-ACTIVATED PROTEIN KINASE KINASE KINASE 20-RELATED"/>
    <property type="match status" value="1"/>
</dbReference>
<evidence type="ECO:0000256" key="8">
    <source>
        <dbReference type="ARBA" id="ARBA00047899"/>
    </source>
</evidence>
<dbReference type="RefSeq" id="WP_168913192.1">
    <property type="nucleotide sequence ID" value="NZ_JABACI010000004.1"/>
</dbReference>
<evidence type="ECO:0000256" key="9">
    <source>
        <dbReference type="ARBA" id="ARBA00048679"/>
    </source>
</evidence>
<gene>
    <name evidence="13" type="ORF">HF576_12670</name>
</gene>
<feature type="domain" description="Protein kinase" evidence="12">
    <location>
        <begin position="15"/>
        <end position="295"/>
    </location>
</feature>
<keyword evidence="14" id="KW-1185">Reference proteome</keyword>
<accession>A0ABX1KCF6</accession>
<evidence type="ECO:0000313" key="14">
    <source>
        <dbReference type="Proteomes" id="UP001429745"/>
    </source>
</evidence>
<evidence type="ECO:0000256" key="6">
    <source>
        <dbReference type="ARBA" id="ARBA00022777"/>
    </source>
</evidence>
<dbReference type="PROSITE" id="PS00109">
    <property type="entry name" value="PROTEIN_KINASE_TYR"/>
    <property type="match status" value="1"/>
</dbReference>
<dbReference type="Proteomes" id="UP001429745">
    <property type="component" value="Unassembled WGS sequence"/>
</dbReference>
<keyword evidence="6 13" id="KW-0418">Kinase</keyword>
<dbReference type="InterPro" id="IPR011009">
    <property type="entry name" value="Kinase-like_dom_sf"/>
</dbReference>
<evidence type="ECO:0000256" key="3">
    <source>
        <dbReference type="ARBA" id="ARBA00022679"/>
    </source>
</evidence>
<evidence type="ECO:0000313" key="13">
    <source>
        <dbReference type="EMBL" id="NLP84706.1"/>
    </source>
</evidence>
<sequence>MVDPPVAPRVLSGRYRLGELLGTGGSASVFAATDQHSGASIAIKVLHPHLSERPAARGAFLAEARRARPLRHPNIVGVLGVGVDESGEAPIAWIALERADGMTLSQHVAARGPLAPADAVVMIDGVLRALEAAHAIGLIHRDVSPSNVMVAPGDAGALDAAGVRLLDFGLADAAGTAALGTDDLLSVEAHGRAGVIGNVNYMSPEHVRGLPVDARGDVYQAGAVLFFALTGRPPFPRETTGRTMRAHLDTAPLAPSALRPGIPRGLDRIVVKAMLKDPGDRYPSAIAMRAAVAAVNPGAVDSGAPVPTASILALSASVPDTVTRVLGRTVVTAGANAAVSAATGRSRGARRPRSRAGTWLAATGGALAIGIVLALAATSAPITSIEANPSAAPSVSPTAIAPQPEPEPSTFEPVVSMMTVPALERLSVAEATRALADAGLVLGAVTLVDSPWPQDVVLGSEPAAGRRISARAPVALTVASGSNIIPEVAGQDRAAAVAALEAAGFMPSFATRSAPADTMPGLIMGTAPAAGVGLAVGGTVTILEAAPEPRRPTPTPTPTPSRPAPTSTPTPGAGDG</sequence>
<evidence type="ECO:0000256" key="1">
    <source>
        <dbReference type="ARBA" id="ARBA00012513"/>
    </source>
</evidence>
<dbReference type="SMART" id="SM00740">
    <property type="entry name" value="PASTA"/>
    <property type="match status" value="2"/>
</dbReference>
<protein>
    <recommendedName>
        <fullName evidence="1">non-specific serine/threonine protein kinase</fullName>
        <ecNumber evidence="1">2.7.11.1</ecNumber>
    </recommendedName>
</protein>
<keyword evidence="3" id="KW-0808">Transferase</keyword>
<dbReference type="EMBL" id="JABACI010000004">
    <property type="protein sequence ID" value="NLP84706.1"/>
    <property type="molecule type" value="Genomic_DNA"/>
</dbReference>
<dbReference type="PROSITE" id="PS00107">
    <property type="entry name" value="PROTEIN_KINASE_ATP"/>
    <property type="match status" value="1"/>
</dbReference>
<dbReference type="CDD" id="cd06577">
    <property type="entry name" value="PASTA_pknB"/>
    <property type="match status" value="1"/>
</dbReference>
<dbReference type="InterPro" id="IPR008266">
    <property type="entry name" value="Tyr_kinase_AS"/>
</dbReference>
<dbReference type="EC" id="2.7.11.1" evidence="1"/>
<dbReference type="SUPFAM" id="SSF56112">
    <property type="entry name" value="Protein kinase-like (PK-like)"/>
    <property type="match status" value="1"/>
</dbReference>
<evidence type="ECO:0000256" key="7">
    <source>
        <dbReference type="ARBA" id="ARBA00022840"/>
    </source>
</evidence>
<evidence type="ECO:0000256" key="10">
    <source>
        <dbReference type="PROSITE-ProRule" id="PRU10141"/>
    </source>
</evidence>
<evidence type="ECO:0000256" key="4">
    <source>
        <dbReference type="ARBA" id="ARBA00022737"/>
    </source>
</evidence>